<evidence type="ECO:0000313" key="9">
    <source>
        <dbReference type="Proteomes" id="UP000280726"/>
    </source>
</evidence>
<feature type="transmembrane region" description="Helical" evidence="6">
    <location>
        <begin position="6"/>
        <end position="25"/>
    </location>
</feature>
<dbReference type="Proteomes" id="UP000280726">
    <property type="component" value="Unassembled WGS sequence"/>
</dbReference>
<dbReference type="InterPro" id="IPR018076">
    <property type="entry name" value="T2SS_GspF_dom"/>
</dbReference>
<feature type="transmembrane region" description="Helical" evidence="6">
    <location>
        <begin position="267"/>
        <end position="289"/>
    </location>
</feature>
<keyword evidence="4 6" id="KW-1133">Transmembrane helix</keyword>
<reference evidence="8 9" key="1">
    <citation type="submission" date="2018-11" db="EMBL/GenBank/DDBJ databases">
        <title>Sequencing the genomes of 1000 actinobacteria strains.</title>
        <authorList>
            <person name="Klenk H.-P."/>
        </authorList>
    </citation>
    <scope>NUCLEOTIDE SEQUENCE [LARGE SCALE GENOMIC DNA]</scope>
    <source>
        <strain evidence="8 9">DSM 14418</strain>
    </source>
</reference>
<accession>A0A3N4Z894</accession>
<evidence type="ECO:0000259" key="7">
    <source>
        <dbReference type="Pfam" id="PF00482"/>
    </source>
</evidence>
<organism evidence="8 9">
    <name type="scientific">Georgenia muralis</name>
    <dbReference type="NCBI Taxonomy" id="154117"/>
    <lineage>
        <taxon>Bacteria</taxon>
        <taxon>Bacillati</taxon>
        <taxon>Actinomycetota</taxon>
        <taxon>Actinomycetes</taxon>
        <taxon>Micrococcales</taxon>
        <taxon>Bogoriellaceae</taxon>
        <taxon>Georgenia</taxon>
    </lineage>
</organism>
<keyword evidence="9" id="KW-1185">Reference proteome</keyword>
<dbReference type="AlphaFoldDB" id="A0A3N4Z894"/>
<evidence type="ECO:0000256" key="6">
    <source>
        <dbReference type="SAM" id="Phobius"/>
    </source>
</evidence>
<dbReference type="RefSeq" id="WP_123918114.1">
    <property type="nucleotide sequence ID" value="NZ_RKRA01000001.1"/>
</dbReference>
<evidence type="ECO:0000256" key="4">
    <source>
        <dbReference type="ARBA" id="ARBA00022989"/>
    </source>
</evidence>
<dbReference type="Pfam" id="PF00482">
    <property type="entry name" value="T2SSF"/>
    <property type="match status" value="1"/>
</dbReference>
<dbReference type="PANTHER" id="PTHR35007:SF2">
    <property type="entry name" value="PILUS ASSEMBLE PROTEIN"/>
    <property type="match status" value="1"/>
</dbReference>
<evidence type="ECO:0000313" key="8">
    <source>
        <dbReference type="EMBL" id="RPF28106.1"/>
    </source>
</evidence>
<feature type="transmembrane region" description="Helical" evidence="6">
    <location>
        <begin position="95"/>
        <end position="113"/>
    </location>
</feature>
<evidence type="ECO:0000256" key="2">
    <source>
        <dbReference type="ARBA" id="ARBA00022475"/>
    </source>
</evidence>
<comment type="subcellular location">
    <subcellularLocation>
        <location evidence="1">Cell membrane</location>
        <topology evidence="1">Multi-pass membrane protein</topology>
    </subcellularLocation>
</comment>
<evidence type="ECO:0000256" key="1">
    <source>
        <dbReference type="ARBA" id="ARBA00004651"/>
    </source>
</evidence>
<comment type="caution">
    <text evidence="8">The sequence shown here is derived from an EMBL/GenBank/DDBJ whole genome shotgun (WGS) entry which is preliminary data.</text>
</comment>
<sequence length="298" mass="31791">MPTVLVLGVLAVSAALGTVTFLAVAGADRSRQQAVANLQRGIHLGSSAVASGPSRSDGVLAVLVARLTSPVTRRRIDKLLARAGRPAAWPPERIAAAKVLLGAAAAALSFLYIQSTFSALSLLLGAGVTVVAYFLPELLLHSRGQERSQQIQLELADTLDQMTIAVEAGLGFDAAMARAAKNGKGPLAEELTRTLQDIQIGQGRRQAFESLIARTDVTDLRRFVRAVIQADQYGIAIADVLRTQAAEMRIKRRQRAEEKAMQVPVKVIFPLLLCIMPVLFIVVLGPAAIDIVATFSEL</sequence>
<keyword evidence="5 6" id="KW-0472">Membrane</keyword>
<feature type="transmembrane region" description="Helical" evidence="6">
    <location>
        <begin position="119"/>
        <end position="140"/>
    </location>
</feature>
<protein>
    <submittedName>
        <fullName evidence="8">Tight adherence protein C</fullName>
    </submittedName>
</protein>
<dbReference type="PANTHER" id="PTHR35007">
    <property type="entry name" value="INTEGRAL MEMBRANE PROTEIN-RELATED"/>
    <property type="match status" value="1"/>
</dbReference>
<dbReference type="GO" id="GO:0005886">
    <property type="term" value="C:plasma membrane"/>
    <property type="evidence" value="ECO:0007669"/>
    <property type="project" value="UniProtKB-SubCell"/>
</dbReference>
<evidence type="ECO:0000256" key="5">
    <source>
        <dbReference type="ARBA" id="ARBA00023136"/>
    </source>
</evidence>
<keyword evidence="3 6" id="KW-0812">Transmembrane</keyword>
<gene>
    <name evidence="8" type="ORF">EDD32_2615</name>
</gene>
<dbReference type="EMBL" id="RKRA01000001">
    <property type="protein sequence ID" value="RPF28106.1"/>
    <property type="molecule type" value="Genomic_DNA"/>
</dbReference>
<dbReference type="OrthoDB" id="9810662at2"/>
<keyword evidence="2" id="KW-1003">Cell membrane</keyword>
<proteinExistence type="predicted"/>
<name>A0A3N4Z894_9MICO</name>
<feature type="domain" description="Type II secretion system protein GspF" evidence="7">
    <location>
        <begin position="159"/>
        <end position="284"/>
    </location>
</feature>
<evidence type="ECO:0000256" key="3">
    <source>
        <dbReference type="ARBA" id="ARBA00022692"/>
    </source>
</evidence>